<keyword evidence="3" id="KW-1185">Reference proteome</keyword>
<evidence type="ECO:0000313" key="2">
    <source>
        <dbReference type="EMBL" id="AKT42623.1"/>
    </source>
</evidence>
<reference evidence="2 3" key="1">
    <citation type="submission" date="2015-07" db="EMBL/GenBank/DDBJ databases">
        <title>Genome analysis of myxobacterium Chondromyces crocatus Cm c5 reveals a high potential for natural compound synthesis and the genetic basis for the loss of fruiting body formation.</title>
        <authorList>
            <person name="Zaburannyi N."/>
            <person name="Bunk B."/>
            <person name="Maier J."/>
            <person name="Overmann J."/>
            <person name="Mueller R."/>
        </authorList>
    </citation>
    <scope>NUCLEOTIDE SEQUENCE [LARGE SCALE GENOMIC DNA]</scope>
    <source>
        <strain evidence="2 3">Cm c5</strain>
    </source>
</reference>
<evidence type="ECO:0000256" key="1">
    <source>
        <dbReference type="SAM" id="MobiDB-lite"/>
    </source>
</evidence>
<dbReference type="Proteomes" id="UP000067626">
    <property type="component" value="Chromosome"/>
</dbReference>
<accession>A0A0K1EPT8</accession>
<dbReference type="KEGG" id="ccro:CMC5_068500"/>
<dbReference type="RefSeq" id="WP_050434219.1">
    <property type="nucleotide sequence ID" value="NZ_CP012159.1"/>
</dbReference>
<feature type="region of interest" description="Disordered" evidence="1">
    <location>
        <begin position="58"/>
        <end position="157"/>
    </location>
</feature>
<protein>
    <submittedName>
        <fullName evidence="2">Uncharacterized protein</fullName>
    </submittedName>
</protein>
<name>A0A0K1EPT8_CHOCO</name>
<dbReference type="STRING" id="52.CMC5_068500"/>
<evidence type="ECO:0000313" key="3">
    <source>
        <dbReference type="Proteomes" id="UP000067626"/>
    </source>
</evidence>
<organism evidence="2 3">
    <name type="scientific">Chondromyces crocatus</name>
    <dbReference type="NCBI Taxonomy" id="52"/>
    <lineage>
        <taxon>Bacteria</taxon>
        <taxon>Pseudomonadati</taxon>
        <taxon>Myxococcota</taxon>
        <taxon>Polyangia</taxon>
        <taxon>Polyangiales</taxon>
        <taxon>Polyangiaceae</taxon>
        <taxon>Chondromyces</taxon>
    </lineage>
</organism>
<gene>
    <name evidence="2" type="ORF">CMC5_068500</name>
</gene>
<dbReference type="EMBL" id="CP012159">
    <property type="protein sequence ID" value="AKT42623.1"/>
    <property type="molecule type" value="Genomic_DNA"/>
</dbReference>
<dbReference type="AlphaFoldDB" id="A0A0K1EPT8"/>
<proteinExistence type="predicted"/>
<sequence length="157" mass="15997">MMSLPNARWIGLAIAALSAGCGGNTDALEQQLATTRAELVKVRADQAVLADRLAAIERAGRDRLSSPAPRTSPAGGDRPALAVVHMDPSMMPANPPPASGGEPGVALQDSGVDTDPDAEGPRPLLRSTPDGGVITIADPSNPPARKPSPRATSAGKR</sequence>
<dbReference type="OrthoDB" id="9845947at2"/>